<dbReference type="HAMAP" id="MF_01343_B">
    <property type="entry name" value="Ribosomal_uS15_B"/>
    <property type="match status" value="1"/>
</dbReference>
<evidence type="ECO:0000313" key="6">
    <source>
        <dbReference type="Proteomes" id="UP000789572"/>
    </source>
</evidence>
<name>A0A9N9AAT6_9GLOM</name>
<organism evidence="5 6">
    <name type="scientific">Paraglomus occultum</name>
    <dbReference type="NCBI Taxonomy" id="144539"/>
    <lineage>
        <taxon>Eukaryota</taxon>
        <taxon>Fungi</taxon>
        <taxon>Fungi incertae sedis</taxon>
        <taxon>Mucoromycota</taxon>
        <taxon>Glomeromycotina</taxon>
        <taxon>Glomeromycetes</taxon>
        <taxon>Paraglomerales</taxon>
        <taxon>Paraglomeraceae</taxon>
        <taxon>Paraglomus</taxon>
    </lineage>
</organism>
<dbReference type="GO" id="GO:0006412">
    <property type="term" value="P:translation"/>
    <property type="evidence" value="ECO:0007669"/>
    <property type="project" value="InterPro"/>
</dbReference>
<dbReference type="NCBIfam" id="TIGR00952">
    <property type="entry name" value="S15_bact"/>
    <property type="match status" value="1"/>
</dbReference>
<dbReference type="GO" id="GO:0005840">
    <property type="term" value="C:ribosome"/>
    <property type="evidence" value="ECO:0007669"/>
    <property type="project" value="UniProtKB-KW"/>
</dbReference>
<dbReference type="CDD" id="cd00353">
    <property type="entry name" value="Ribosomal_S15p_S13e"/>
    <property type="match status" value="1"/>
</dbReference>
<dbReference type="PANTHER" id="PTHR23321">
    <property type="entry name" value="RIBOSOMAL PROTEIN S15, BACTERIAL AND ORGANELLAR"/>
    <property type="match status" value="1"/>
</dbReference>
<evidence type="ECO:0000256" key="3">
    <source>
        <dbReference type="ARBA" id="ARBA00023274"/>
    </source>
</evidence>
<proteinExistence type="inferred from homology"/>
<accession>A0A9N9AAT6</accession>
<dbReference type="GO" id="GO:1990904">
    <property type="term" value="C:ribonucleoprotein complex"/>
    <property type="evidence" value="ECO:0007669"/>
    <property type="project" value="UniProtKB-KW"/>
</dbReference>
<evidence type="ECO:0000256" key="2">
    <source>
        <dbReference type="ARBA" id="ARBA00022980"/>
    </source>
</evidence>
<dbReference type="GO" id="GO:0005737">
    <property type="term" value="C:cytoplasm"/>
    <property type="evidence" value="ECO:0007669"/>
    <property type="project" value="UniProtKB-ARBA"/>
</dbReference>
<dbReference type="EMBL" id="CAJVPJ010000454">
    <property type="protein sequence ID" value="CAG8526112.1"/>
    <property type="molecule type" value="Genomic_DNA"/>
</dbReference>
<gene>
    <name evidence="5" type="ORF">POCULU_LOCUS3825</name>
</gene>
<dbReference type="InterPro" id="IPR000589">
    <property type="entry name" value="Ribosomal_uS15"/>
</dbReference>
<keyword evidence="3 4" id="KW-0687">Ribonucleoprotein</keyword>
<dbReference type="Gene3D" id="1.10.287.10">
    <property type="entry name" value="S15/NS1, RNA-binding"/>
    <property type="match status" value="1"/>
</dbReference>
<feature type="non-terminal residue" evidence="5">
    <location>
        <position position="1"/>
    </location>
</feature>
<dbReference type="OrthoDB" id="441444at2759"/>
<dbReference type="SMART" id="SM01387">
    <property type="entry name" value="Ribosomal_S15"/>
    <property type="match status" value="1"/>
</dbReference>
<comment type="caution">
    <text evidence="5">The sequence shown here is derived from an EMBL/GenBank/DDBJ whole genome shotgun (WGS) entry which is preliminary data.</text>
</comment>
<comment type="similarity">
    <text evidence="1 4">Belongs to the universal ribosomal protein uS15 family.</text>
</comment>
<dbReference type="InterPro" id="IPR009068">
    <property type="entry name" value="uS15_NS1_RNA-bd_sf"/>
</dbReference>
<dbReference type="Proteomes" id="UP000789572">
    <property type="component" value="Unassembled WGS sequence"/>
</dbReference>
<reference evidence="5" key="1">
    <citation type="submission" date="2021-06" db="EMBL/GenBank/DDBJ databases">
        <authorList>
            <person name="Kallberg Y."/>
            <person name="Tangrot J."/>
            <person name="Rosling A."/>
        </authorList>
    </citation>
    <scope>NUCLEOTIDE SEQUENCE</scope>
    <source>
        <strain evidence="5">IA702</strain>
    </source>
</reference>
<dbReference type="GO" id="GO:0003735">
    <property type="term" value="F:structural constituent of ribosome"/>
    <property type="evidence" value="ECO:0007669"/>
    <property type="project" value="InterPro"/>
</dbReference>
<dbReference type="PROSITE" id="PS00362">
    <property type="entry name" value="RIBOSOMAL_S15"/>
    <property type="match status" value="1"/>
</dbReference>
<dbReference type="AlphaFoldDB" id="A0A9N9AAT6"/>
<evidence type="ECO:0000256" key="1">
    <source>
        <dbReference type="ARBA" id="ARBA00008434"/>
    </source>
</evidence>
<evidence type="ECO:0000256" key="4">
    <source>
        <dbReference type="RuleBase" id="RU003919"/>
    </source>
</evidence>
<keyword evidence="2 4" id="KW-0689">Ribosomal protein</keyword>
<keyword evidence="6" id="KW-1185">Reference proteome</keyword>
<dbReference type="Pfam" id="PF00312">
    <property type="entry name" value="Ribosomal_S15"/>
    <property type="match status" value="1"/>
</dbReference>
<protein>
    <submittedName>
        <fullName evidence="5">2628_t:CDS:1</fullName>
    </submittedName>
</protein>
<dbReference type="InterPro" id="IPR005290">
    <property type="entry name" value="Ribosomal_uS15_bac-type"/>
</dbReference>
<dbReference type="SUPFAM" id="SSF47060">
    <property type="entry name" value="S15/NS1 RNA-binding domain"/>
    <property type="match status" value="1"/>
</dbReference>
<sequence length="230" mass="26544">ARAFHATPTLFKLRPIIKKKKHQAAKAARREKEAALLPNVVTGISTPFTQSLLRPEIVYQSASNVEPSKPTLPWMNAHFLDQEAEKLLFETTPEAVAHSRIDPTIGVDQQKEREEEKVKLLKNVIGLHNASAKGIMLCNKQLAIKEFSRIEGDTGSPEVQAALCTVRILNLYEHIQTHRKDKHNYRQLRIMVHKRQKILKYLKKLDLERYFNCLKRLGLDQRIIEREIVM</sequence>
<dbReference type="PANTHER" id="PTHR23321:SF26">
    <property type="entry name" value="SMALL RIBOSOMAL SUBUNIT PROTEIN US15M"/>
    <property type="match status" value="1"/>
</dbReference>
<evidence type="ECO:0000313" key="5">
    <source>
        <dbReference type="EMBL" id="CAG8526112.1"/>
    </source>
</evidence>